<feature type="region of interest" description="Disordered" evidence="1">
    <location>
        <begin position="986"/>
        <end position="1125"/>
    </location>
</feature>
<evidence type="ECO:0000313" key="4">
    <source>
        <dbReference type="Proteomes" id="UP001176517"/>
    </source>
</evidence>
<evidence type="ECO:0000256" key="1">
    <source>
        <dbReference type="SAM" id="MobiDB-lite"/>
    </source>
</evidence>
<dbReference type="Proteomes" id="UP001176517">
    <property type="component" value="Unassembled WGS sequence"/>
</dbReference>
<feature type="region of interest" description="Disordered" evidence="1">
    <location>
        <begin position="512"/>
        <end position="549"/>
    </location>
</feature>
<feature type="compositionally biased region" description="Acidic residues" evidence="1">
    <location>
        <begin position="827"/>
        <end position="837"/>
    </location>
</feature>
<name>A0AAN6GZT7_9BASI</name>
<reference evidence="3" key="1">
    <citation type="journal article" date="2023" name="PhytoFront">
        <title>Draft Genome Resources of Seven Strains of Tilletia horrida, Causal Agent of Kernel Smut of Rice.</title>
        <authorList>
            <person name="Khanal S."/>
            <person name="Antony Babu S."/>
            <person name="Zhou X.G."/>
        </authorList>
    </citation>
    <scope>NUCLEOTIDE SEQUENCE</scope>
    <source>
        <strain evidence="3">TX6</strain>
    </source>
</reference>
<feature type="compositionally biased region" description="Acidic residues" evidence="1">
    <location>
        <begin position="524"/>
        <end position="542"/>
    </location>
</feature>
<sequence length="1334" mass="143393">MASMMTPSFHDDLAPGSEFDFSEYNSPASISKKANFKTPSRRDSVRRMKALQATASISRSSPILPSSNSPIISQDAYIPLPTQPSNSSIHSGFTPGGPIPNNFSYLARSNSLATSTRPNRPKGLERSDSGRSIQQQKPFSPTLPSPSIAQLPLAHTSSRDEPAPETPAKPSYHRQGSSSSDVDQALKRTMHARPPSVENILAELDAADAEAKQKQRQSSISRPKGEVSRRAAEYVSSISSDENDLTHSTMRRVPKKQEVPSAFNAEIGIVPASEPRKPGAILPIESPSLDRVIPRRSQTLSSFPTRSEEISSSFGDERSSMRKRKIAEKAAQLPANPKTWLPSQVAVYLSHVLGFTPQPVVDDVTAFVRAARMTGNIFLRLRQDDLVKAGLNRKWQNLILESVKVLRRDCQVWGIDSGSEESLLSQTNADDPSVNGVKPSVDASTIPPVDIAALRAGYLQVAPTATSAMRGSVRRIKDRQAVKGMIQAFETWREADFCEGEEDAFVALNSGRARRASHSGSIDNLDDDEESDEDEENEDDENVSSVRQRRREVKSIQAIYGQGFVRRRAESYSSLSDAEHDAQAQIDAEVDGDRSISRARAEARRKRLASQQADDELVNAWIESLTDEEAQALANELEAKDILERGLLKPLIETAQHVKEVSGASSCSSSAASSTGSVRDDLKILLGSVNQTTLAQHDLLSVVPSLGQGEAALLSGEDSDGSPVVNLKTLPIEGGLVSSLPLEAKGTVNAARVPTFTPVSQDILLAIFADNGADESTEPRMDQEIDRFLSIKPSQSADSEAVRTHKANPLPLPVPPSQRPSRYADVGEGEDEGEEDAFGTTRRRRQHASMPSGASELASLFPMDAASENAAFLPGDEVHATVKAAHLQNLSSTSSSLADDELEISETGSIRVRAKKANAPVAPVAEEEAVVEAPIADQLPVSAEETVDEASVAPEETKEADVATSPTLEVDTVSSLPEWTAPSVRDIFGLRPESEATAPIEERQPATEAEEEVEVAAINDEPIEEAEIADAAVEEESEEINASTAEEPAAADEIVDLAEPAEESNTEGAAELDEISQDTETRPSVDAPEDVSGNTVSPGDETQPSNPSLSASKVPTPTLQAKRDASLEFGDVSGLDLNVDLSELDPIEPSGEKIPVPLTMLAPAPDGKGSIKKRSMVLVDRRRFESLARRMGALEEQLAGLETATSVAGSTAGDTQGRQSSLLRNMFDAPSDSSFTSSSSVMRDSVDAAAQTAATPSTPERNHQANMSILSSPEFADLDREFRDEMLGDDEDEDRWAGPRTVLGAIPSYMLGLGAGIGFVIVSEVLQRAARFTR</sequence>
<keyword evidence="2" id="KW-1133">Transmembrane helix</keyword>
<evidence type="ECO:0000256" key="2">
    <source>
        <dbReference type="SAM" id="Phobius"/>
    </source>
</evidence>
<feature type="region of interest" description="Disordered" evidence="1">
    <location>
        <begin position="1"/>
        <end position="183"/>
    </location>
</feature>
<protein>
    <recommendedName>
        <fullName evidence="5">SAM domain-containing protein</fullName>
    </recommendedName>
</protein>
<feature type="compositionally biased region" description="Polar residues" evidence="1">
    <location>
        <begin position="101"/>
        <end position="118"/>
    </location>
</feature>
<keyword evidence="4" id="KW-1185">Reference proteome</keyword>
<gene>
    <name evidence="3" type="ORF">OC846_000914</name>
</gene>
<keyword evidence="2" id="KW-0472">Membrane</keyword>
<comment type="caution">
    <text evidence="3">The sequence shown here is derived from an EMBL/GenBank/DDBJ whole genome shotgun (WGS) entry which is preliminary data.</text>
</comment>
<feature type="compositionally biased region" description="Acidic residues" evidence="1">
    <location>
        <begin position="1021"/>
        <end position="1039"/>
    </location>
</feature>
<feature type="compositionally biased region" description="Low complexity" evidence="1">
    <location>
        <begin position="56"/>
        <end position="73"/>
    </location>
</feature>
<feature type="compositionally biased region" description="Polar residues" evidence="1">
    <location>
        <begin position="130"/>
        <end position="139"/>
    </location>
</feature>
<feature type="region of interest" description="Disordered" evidence="1">
    <location>
        <begin position="208"/>
        <end position="229"/>
    </location>
</feature>
<evidence type="ECO:0008006" key="5">
    <source>
        <dbReference type="Google" id="ProtNLM"/>
    </source>
</evidence>
<feature type="region of interest" description="Disordered" evidence="1">
    <location>
        <begin position="793"/>
        <end position="854"/>
    </location>
</feature>
<accession>A0AAN6GZT7</accession>
<feature type="transmembrane region" description="Helical" evidence="2">
    <location>
        <begin position="1309"/>
        <end position="1326"/>
    </location>
</feature>
<evidence type="ECO:0000313" key="3">
    <source>
        <dbReference type="EMBL" id="KAK0556726.1"/>
    </source>
</evidence>
<proteinExistence type="predicted"/>
<feature type="region of interest" description="Disordered" evidence="1">
    <location>
        <begin position="300"/>
        <end position="323"/>
    </location>
</feature>
<feature type="compositionally biased region" description="Acidic residues" evidence="1">
    <location>
        <begin position="1049"/>
        <end position="1077"/>
    </location>
</feature>
<feature type="compositionally biased region" description="Polar residues" evidence="1">
    <location>
        <begin position="300"/>
        <end position="314"/>
    </location>
</feature>
<keyword evidence="2" id="KW-0812">Transmembrane</keyword>
<dbReference type="EMBL" id="JAPDMZ010000011">
    <property type="protein sequence ID" value="KAK0556726.1"/>
    <property type="molecule type" value="Genomic_DNA"/>
</dbReference>
<feature type="compositionally biased region" description="Polar residues" evidence="1">
    <location>
        <begin position="1092"/>
        <end position="1119"/>
    </location>
</feature>
<organism evidence="3 4">
    <name type="scientific">Tilletia horrida</name>
    <dbReference type="NCBI Taxonomy" id="155126"/>
    <lineage>
        <taxon>Eukaryota</taxon>
        <taxon>Fungi</taxon>
        <taxon>Dikarya</taxon>
        <taxon>Basidiomycota</taxon>
        <taxon>Ustilaginomycotina</taxon>
        <taxon>Exobasidiomycetes</taxon>
        <taxon>Tilletiales</taxon>
        <taxon>Tilletiaceae</taxon>
        <taxon>Tilletia</taxon>
    </lineage>
</organism>